<protein>
    <submittedName>
        <fullName evidence="3">TenA family protein</fullName>
    </submittedName>
</protein>
<evidence type="ECO:0000313" key="3">
    <source>
        <dbReference type="EMBL" id="QDZ39178.1"/>
    </source>
</evidence>
<evidence type="ECO:0000256" key="1">
    <source>
        <dbReference type="ARBA" id="ARBA00004948"/>
    </source>
</evidence>
<evidence type="ECO:0000313" key="4">
    <source>
        <dbReference type="Proteomes" id="UP000318453"/>
    </source>
</evidence>
<dbReference type="InterPro" id="IPR050967">
    <property type="entry name" value="Thiamine_Salvage_TenA"/>
</dbReference>
<evidence type="ECO:0000259" key="2">
    <source>
        <dbReference type="Pfam" id="PF03070"/>
    </source>
</evidence>
<dbReference type="Gene3D" id="1.20.910.10">
    <property type="entry name" value="Heme oxygenase-like"/>
    <property type="match status" value="1"/>
</dbReference>
<dbReference type="SUPFAM" id="SSF48613">
    <property type="entry name" value="Heme oxygenase-like"/>
    <property type="match status" value="1"/>
</dbReference>
<dbReference type="Proteomes" id="UP000318453">
    <property type="component" value="Chromosome"/>
</dbReference>
<name>A0A5B8NJS8_9CHRO</name>
<dbReference type="Pfam" id="PF03070">
    <property type="entry name" value="TENA_THI-4"/>
    <property type="match status" value="1"/>
</dbReference>
<dbReference type="CDD" id="cd19368">
    <property type="entry name" value="TenA_C_AtTH2-like"/>
    <property type="match status" value="1"/>
</dbReference>
<dbReference type="GO" id="GO:0005829">
    <property type="term" value="C:cytosol"/>
    <property type="evidence" value="ECO:0007669"/>
    <property type="project" value="TreeGrafter"/>
</dbReference>
<dbReference type="KEGG" id="enn:FRE64_04065"/>
<dbReference type="PANTHER" id="PTHR43198">
    <property type="entry name" value="BIFUNCTIONAL TH2 PROTEIN"/>
    <property type="match status" value="1"/>
</dbReference>
<feature type="domain" description="Thiaminase-2/PQQC" evidence="2">
    <location>
        <begin position="10"/>
        <end position="186"/>
    </location>
</feature>
<dbReference type="RefSeq" id="WP_146294784.1">
    <property type="nucleotide sequence ID" value="NZ_CP042326.1"/>
</dbReference>
<dbReference type="InterPro" id="IPR004305">
    <property type="entry name" value="Thiaminase-2/PQQC"/>
</dbReference>
<dbReference type="EMBL" id="CP042326">
    <property type="protein sequence ID" value="QDZ39178.1"/>
    <property type="molecule type" value="Genomic_DNA"/>
</dbReference>
<reference evidence="3" key="1">
    <citation type="submission" date="2019-08" db="EMBL/GenBank/DDBJ databases">
        <title>Carotenoids and Carotenoid Binding Proteins in the Halophilic Cyanobacterium Euhalothece sp. ZM00.</title>
        <authorList>
            <person name="Cho S.M."/>
            <person name="Song J.Y."/>
            <person name="Park Y.-I."/>
        </authorList>
    </citation>
    <scope>NUCLEOTIDE SEQUENCE [LARGE SCALE GENOMIC DNA]</scope>
    <source>
        <strain evidence="3">Z-M001</strain>
    </source>
</reference>
<dbReference type="InterPro" id="IPR016084">
    <property type="entry name" value="Haem_Oase-like_multi-hlx"/>
</dbReference>
<organism evidence="3 4">
    <name type="scientific">Euhalothece natronophila Z-M001</name>
    <dbReference type="NCBI Taxonomy" id="522448"/>
    <lineage>
        <taxon>Bacteria</taxon>
        <taxon>Bacillati</taxon>
        <taxon>Cyanobacteriota</taxon>
        <taxon>Cyanophyceae</taxon>
        <taxon>Oscillatoriophycideae</taxon>
        <taxon>Chroococcales</taxon>
        <taxon>Halothecacae</taxon>
        <taxon>Halothece cluster</taxon>
        <taxon>Euhalothece</taxon>
    </lineage>
</organism>
<keyword evidence="4" id="KW-1185">Reference proteome</keyword>
<accession>A0A5B8NJS8</accession>
<sequence>MTISHTLWERNQDLAQASLNHPFVQGIADGSLDQGCFAFYVGQDVFFLQSFARAYSIAAAKAPDWEGFNDFHQLAGGVLEELNLHQTYAQQWGVNLQQVTPSLATRRYTDFLLATVWGKDVGVTAAAMTPCMRLYYFLGTELAKNGIGNHQYSDWIETYSSSEFKELVNNLESLVERYVTTEEEANDHYRYALLCEHDFFATSWLSGGGET</sequence>
<proteinExistence type="predicted"/>
<comment type="pathway">
    <text evidence="1">Cofactor biosynthesis; thiamine diphosphate biosynthesis.</text>
</comment>
<dbReference type="AlphaFoldDB" id="A0A5B8NJS8"/>
<gene>
    <name evidence="3" type="ORF">FRE64_04065</name>
</gene>
<dbReference type="OrthoDB" id="34166at2"/>
<dbReference type="PANTHER" id="PTHR43198:SF2">
    <property type="entry name" value="SI:CH1073-67J19.1-RELATED"/>
    <property type="match status" value="1"/>
</dbReference>